<proteinExistence type="predicted"/>
<name>A0A0E9QJ58_ANGAN</name>
<dbReference type="AlphaFoldDB" id="A0A0E9QJ58"/>
<sequence>MNCMMSHPNLSCVQDLLNCPIRFLSDSKR</sequence>
<reference evidence="1" key="1">
    <citation type="submission" date="2014-11" db="EMBL/GenBank/DDBJ databases">
        <authorList>
            <person name="Amaro Gonzalez C."/>
        </authorList>
    </citation>
    <scope>NUCLEOTIDE SEQUENCE</scope>
</reference>
<dbReference type="EMBL" id="GBXM01091783">
    <property type="protein sequence ID" value="JAH16794.1"/>
    <property type="molecule type" value="Transcribed_RNA"/>
</dbReference>
<reference evidence="1" key="2">
    <citation type="journal article" date="2015" name="Fish Shellfish Immunol.">
        <title>Early steps in the European eel (Anguilla anguilla)-Vibrio vulnificus interaction in the gills: Role of the RtxA13 toxin.</title>
        <authorList>
            <person name="Callol A."/>
            <person name="Pajuelo D."/>
            <person name="Ebbesson L."/>
            <person name="Teles M."/>
            <person name="MacKenzie S."/>
            <person name="Amaro C."/>
        </authorList>
    </citation>
    <scope>NUCLEOTIDE SEQUENCE</scope>
</reference>
<evidence type="ECO:0000313" key="1">
    <source>
        <dbReference type="EMBL" id="JAH16794.1"/>
    </source>
</evidence>
<protein>
    <submittedName>
        <fullName evidence="1">Uncharacterized protein</fullName>
    </submittedName>
</protein>
<accession>A0A0E9QJ58</accession>
<organism evidence="1">
    <name type="scientific">Anguilla anguilla</name>
    <name type="common">European freshwater eel</name>
    <name type="synonym">Muraena anguilla</name>
    <dbReference type="NCBI Taxonomy" id="7936"/>
    <lineage>
        <taxon>Eukaryota</taxon>
        <taxon>Metazoa</taxon>
        <taxon>Chordata</taxon>
        <taxon>Craniata</taxon>
        <taxon>Vertebrata</taxon>
        <taxon>Euteleostomi</taxon>
        <taxon>Actinopterygii</taxon>
        <taxon>Neopterygii</taxon>
        <taxon>Teleostei</taxon>
        <taxon>Anguilliformes</taxon>
        <taxon>Anguillidae</taxon>
        <taxon>Anguilla</taxon>
    </lineage>
</organism>